<comment type="caution">
    <text evidence="1">The sequence shown here is derived from an EMBL/GenBank/DDBJ whole genome shotgun (WGS) entry which is preliminary data.</text>
</comment>
<dbReference type="EMBL" id="PVXQ01000015">
    <property type="protein sequence ID" value="PRR82546.1"/>
    <property type="molecule type" value="Genomic_DNA"/>
</dbReference>
<dbReference type="OrthoDB" id="1904240at2"/>
<dbReference type="Pfam" id="PF19952">
    <property type="entry name" value="DUF6414"/>
    <property type="match status" value="1"/>
</dbReference>
<dbReference type="InterPro" id="IPR045633">
    <property type="entry name" value="DUF6414"/>
</dbReference>
<protein>
    <submittedName>
        <fullName evidence="1">Uncharacterized protein</fullName>
    </submittedName>
</protein>
<keyword evidence="2" id="KW-1185">Reference proteome</keyword>
<organism evidence="1 2">
    <name type="scientific">Clostridium vincentii</name>
    <dbReference type="NCBI Taxonomy" id="52704"/>
    <lineage>
        <taxon>Bacteria</taxon>
        <taxon>Bacillati</taxon>
        <taxon>Bacillota</taxon>
        <taxon>Clostridia</taxon>
        <taxon>Eubacteriales</taxon>
        <taxon>Clostridiaceae</taxon>
        <taxon>Clostridium</taxon>
    </lineage>
</organism>
<accession>A0A2T0BF61</accession>
<dbReference type="AlphaFoldDB" id="A0A2T0BF61"/>
<dbReference type="RefSeq" id="WP_106059665.1">
    <property type="nucleotide sequence ID" value="NZ_PVXQ01000015.1"/>
</dbReference>
<dbReference type="Proteomes" id="UP000239471">
    <property type="component" value="Unassembled WGS sequence"/>
</dbReference>
<evidence type="ECO:0000313" key="1">
    <source>
        <dbReference type="EMBL" id="PRR82546.1"/>
    </source>
</evidence>
<sequence>MDEDALALLMYLDEGLIKNLSSLMLKGYIDIRTSRIIQDKTFTARAGFDNRERIFGEDRFAEDAREGFKTCNTSKVDQSDVGNSNTTGLEDREFIRREEEIKTIFTSFSLHSQILSNLNTANAVKSFDNVTINEGQIKEGEYVKLRGNLTTESINSYLDSLLTVFNCFGCDNLNKMLTTKNSSIMNFTSMNGILGHLNELLNKNATEDMILMCGNTPIVVNVNDNFFMNNNAYKFDKVDCPCTVFGKVIKVAPNGQCISLLRKTAQHNYYEKILDNCNNYCNILDSNGIIIPEKPRLKCEGISLVVIPISIRM</sequence>
<reference evidence="1 2" key="1">
    <citation type="submission" date="2018-03" db="EMBL/GenBank/DDBJ databases">
        <title>Genome sequence of Clostridium vincentii DSM 10228.</title>
        <authorList>
            <person name="Poehlein A."/>
            <person name="Daniel R."/>
        </authorList>
    </citation>
    <scope>NUCLEOTIDE SEQUENCE [LARGE SCALE GENOMIC DNA]</scope>
    <source>
        <strain evidence="1 2">DSM 10228</strain>
    </source>
</reference>
<evidence type="ECO:0000313" key="2">
    <source>
        <dbReference type="Proteomes" id="UP000239471"/>
    </source>
</evidence>
<name>A0A2T0BF61_9CLOT</name>
<proteinExistence type="predicted"/>
<gene>
    <name evidence="1" type="ORF">CLVI_16810</name>
</gene>